<evidence type="ECO:0000256" key="2">
    <source>
        <dbReference type="ARBA" id="ARBA00022475"/>
    </source>
</evidence>
<dbReference type="PROSITE" id="PS50850">
    <property type="entry name" value="MFS"/>
    <property type="match status" value="1"/>
</dbReference>
<feature type="transmembrane region" description="Helical" evidence="6">
    <location>
        <begin position="12"/>
        <end position="35"/>
    </location>
</feature>
<protein>
    <submittedName>
        <fullName evidence="8">Glucose transporter</fullName>
    </submittedName>
</protein>
<feature type="domain" description="Major facilitator superfamily (MFS) profile" evidence="7">
    <location>
        <begin position="7"/>
        <end position="118"/>
    </location>
</feature>
<feature type="transmembrane region" description="Helical" evidence="6">
    <location>
        <begin position="76"/>
        <end position="94"/>
    </location>
</feature>
<comment type="subcellular location">
    <subcellularLocation>
        <location evidence="1">Cell inner membrane</location>
        <topology evidence="1">Multi-pass membrane protein</topology>
    </subcellularLocation>
</comment>
<dbReference type="InterPro" id="IPR011701">
    <property type="entry name" value="MFS"/>
</dbReference>
<proteinExistence type="predicted"/>
<dbReference type="Proteomes" id="UP000027601">
    <property type="component" value="Unassembled WGS sequence"/>
</dbReference>
<accession>A0A069DAV6</accession>
<keyword evidence="8" id="KW-0813">Transport</keyword>
<dbReference type="AlphaFoldDB" id="A0A069DAV6"/>
<dbReference type="PANTHER" id="PTHR43702">
    <property type="entry name" value="L-FUCOSE-PROTON SYMPORTER"/>
    <property type="match status" value="1"/>
</dbReference>
<keyword evidence="3 6" id="KW-0812">Transmembrane</keyword>
<keyword evidence="5 6" id="KW-0472">Membrane</keyword>
<dbReference type="Gene3D" id="1.20.1250.20">
    <property type="entry name" value="MFS general substrate transporter like domains"/>
    <property type="match status" value="1"/>
</dbReference>
<evidence type="ECO:0000256" key="5">
    <source>
        <dbReference type="ARBA" id="ARBA00023136"/>
    </source>
</evidence>
<dbReference type="InterPro" id="IPR020846">
    <property type="entry name" value="MFS_dom"/>
</dbReference>
<dbReference type="GO" id="GO:0005886">
    <property type="term" value="C:plasma membrane"/>
    <property type="evidence" value="ECO:0007669"/>
    <property type="project" value="UniProtKB-SubCell"/>
</dbReference>
<organism evidence="8 9">
    <name type="scientific">Bacteroides graminisolvens DSM 19988 = JCM 15093</name>
    <dbReference type="NCBI Taxonomy" id="1121097"/>
    <lineage>
        <taxon>Bacteria</taxon>
        <taxon>Pseudomonadati</taxon>
        <taxon>Bacteroidota</taxon>
        <taxon>Bacteroidia</taxon>
        <taxon>Bacteroidales</taxon>
        <taxon>Bacteroidaceae</taxon>
        <taxon>Bacteroides</taxon>
    </lineage>
</organism>
<reference evidence="8 9" key="1">
    <citation type="journal article" date="2015" name="Microbes Environ.">
        <title>Distribution and evolution of nitrogen fixation genes in the phylum bacteroidetes.</title>
        <authorList>
            <person name="Inoue J."/>
            <person name="Oshima K."/>
            <person name="Suda W."/>
            <person name="Sakamoto M."/>
            <person name="Iino T."/>
            <person name="Noda S."/>
            <person name="Hongoh Y."/>
            <person name="Hattori M."/>
            <person name="Ohkuma M."/>
        </authorList>
    </citation>
    <scope>NUCLEOTIDE SEQUENCE [LARGE SCALE GENOMIC DNA]</scope>
    <source>
        <strain evidence="8 9">JCM 15093</strain>
    </source>
</reference>
<dbReference type="GO" id="GO:0022857">
    <property type="term" value="F:transmembrane transporter activity"/>
    <property type="evidence" value="ECO:0007669"/>
    <property type="project" value="InterPro"/>
</dbReference>
<keyword evidence="4 6" id="KW-1133">Transmembrane helix</keyword>
<feature type="transmembrane region" description="Helical" evidence="6">
    <location>
        <begin position="47"/>
        <end position="69"/>
    </location>
</feature>
<evidence type="ECO:0000256" key="6">
    <source>
        <dbReference type="SAM" id="Phobius"/>
    </source>
</evidence>
<evidence type="ECO:0000313" key="8">
    <source>
        <dbReference type="EMBL" id="GAK37389.1"/>
    </source>
</evidence>
<dbReference type="EMBL" id="BAJS01000019">
    <property type="protein sequence ID" value="GAK37389.1"/>
    <property type="molecule type" value="Genomic_DNA"/>
</dbReference>
<dbReference type="eggNOG" id="COG0738">
    <property type="taxonomic scope" value="Bacteria"/>
</dbReference>
<comment type="caution">
    <text evidence="8">The sequence shown here is derived from an EMBL/GenBank/DDBJ whole genome shotgun (WGS) entry which is preliminary data.</text>
</comment>
<evidence type="ECO:0000259" key="7">
    <source>
        <dbReference type="PROSITE" id="PS50850"/>
    </source>
</evidence>
<evidence type="ECO:0000313" key="9">
    <source>
        <dbReference type="Proteomes" id="UP000027601"/>
    </source>
</evidence>
<dbReference type="InterPro" id="IPR036259">
    <property type="entry name" value="MFS_trans_sf"/>
</dbReference>
<dbReference type="InterPro" id="IPR050375">
    <property type="entry name" value="MFS_TsgA-like"/>
</dbReference>
<keyword evidence="2" id="KW-1003">Cell membrane</keyword>
<evidence type="ECO:0000256" key="4">
    <source>
        <dbReference type="ARBA" id="ARBA00022989"/>
    </source>
</evidence>
<keyword evidence="9" id="KW-1185">Reference proteome</keyword>
<keyword evidence="8" id="KW-0762">Sugar transport</keyword>
<evidence type="ECO:0000256" key="1">
    <source>
        <dbReference type="ARBA" id="ARBA00004429"/>
    </source>
</evidence>
<dbReference type="PANTHER" id="PTHR43702:SF3">
    <property type="entry name" value="PROTEIN TSGA"/>
    <property type="match status" value="1"/>
</dbReference>
<gene>
    <name evidence="8" type="ORF">JCM15093_2637</name>
</gene>
<name>A0A069DAV6_9BACE</name>
<dbReference type="Pfam" id="PF07690">
    <property type="entry name" value="MFS_1"/>
    <property type="match status" value="1"/>
</dbReference>
<dbReference type="SUPFAM" id="SSF103473">
    <property type="entry name" value="MFS general substrate transporter"/>
    <property type="match status" value="1"/>
</dbReference>
<evidence type="ECO:0000256" key="3">
    <source>
        <dbReference type="ARBA" id="ARBA00022692"/>
    </source>
</evidence>
<sequence>MKSVKPSLQTKLLPIMLCFFVMGFVDLVGIASNYVKADLNLTDSQANIFPSLVFFWFLIFSVPTGILMNRIGRKKTVLLSLLVTFFFFIVTYFGRQLCNHANFFFIIRYWKYIDANIS</sequence>